<keyword evidence="2" id="KW-0663">Pyridoxal phosphate</keyword>
<name>A0ABP8YI36_9MICO</name>
<evidence type="ECO:0000256" key="1">
    <source>
        <dbReference type="ARBA" id="ARBA00001933"/>
    </source>
</evidence>
<dbReference type="RefSeq" id="WP_172149547.1">
    <property type="nucleotide sequence ID" value="NZ_BAABID010000008.1"/>
</dbReference>
<dbReference type="PANTHER" id="PTHR48078:SF6">
    <property type="entry name" value="L-THREONINE DEHYDRATASE CATABOLIC TDCB"/>
    <property type="match status" value="1"/>
</dbReference>
<dbReference type="Proteomes" id="UP001500956">
    <property type="component" value="Unassembled WGS sequence"/>
</dbReference>
<protein>
    <recommendedName>
        <fullName evidence="4">Tryptophan synthase beta chain-like PALP domain-containing protein</fullName>
    </recommendedName>
</protein>
<evidence type="ECO:0000256" key="2">
    <source>
        <dbReference type="ARBA" id="ARBA00022898"/>
    </source>
</evidence>
<organism evidence="5 6">
    <name type="scientific">Isoptericola chiayiensis</name>
    <dbReference type="NCBI Taxonomy" id="579446"/>
    <lineage>
        <taxon>Bacteria</taxon>
        <taxon>Bacillati</taxon>
        <taxon>Actinomycetota</taxon>
        <taxon>Actinomycetes</taxon>
        <taxon>Micrococcales</taxon>
        <taxon>Promicromonosporaceae</taxon>
        <taxon>Isoptericola</taxon>
    </lineage>
</organism>
<comment type="cofactor">
    <cofactor evidence="1">
        <name>pyridoxal 5'-phosphate</name>
        <dbReference type="ChEBI" id="CHEBI:597326"/>
    </cofactor>
</comment>
<keyword evidence="6" id="KW-1185">Reference proteome</keyword>
<dbReference type="Pfam" id="PF00291">
    <property type="entry name" value="PALP"/>
    <property type="match status" value="1"/>
</dbReference>
<evidence type="ECO:0000259" key="4">
    <source>
        <dbReference type="Pfam" id="PF00291"/>
    </source>
</evidence>
<reference evidence="6" key="1">
    <citation type="journal article" date="2019" name="Int. J. Syst. Evol. Microbiol.">
        <title>The Global Catalogue of Microorganisms (GCM) 10K type strain sequencing project: providing services to taxonomists for standard genome sequencing and annotation.</title>
        <authorList>
            <consortium name="The Broad Institute Genomics Platform"/>
            <consortium name="The Broad Institute Genome Sequencing Center for Infectious Disease"/>
            <person name="Wu L."/>
            <person name="Ma J."/>
        </authorList>
    </citation>
    <scope>NUCLEOTIDE SEQUENCE [LARGE SCALE GENOMIC DNA]</scope>
    <source>
        <strain evidence="6">JCM 18063</strain>
    </source>
</reference>
<dbReference type="EMBL" id="BAABID010000008">
    <property type="protein sequence ID" value="GAA4726871.1"/>
    <property type="molecule type" value="Genomic_DNA"/>
</dbReference>
<evidence type="ECO:0000313" key="5">
    <source>
        <dbReference type="EMBL" id="GAA4726871.1"/>
    </source>
</evidence>
<gene>
    <name evidence="5" type="ORF">GCM10023216_17030</name>
</gene>
<dbReference type="PANTHER" id="PTHR48078">
    <property type="entry name" value="THREONINE DEHYDRATASE, MITOCHONDRIAL-RELATED"/>
    <property type="match status" value="1"/>
</dbReference>
<dbReference type="SUPFAM" id="SSF53686">
    <property type="entry name" value="Tryptophan synthase beta subunit-like PLP-dependent enzymes"/>
    <property type="match status" value="1"/>
</dbReference>
<dbReference type="InterPro" id="IPR036052">
    <property type="entry name" value="TrpB-like_PALP_sf"/>
</dbReference>
<accession>A0ABP8YI36</accession>
<keyword evidence="3" id="KW-0456">Lyase</keyword>
<feature type="domain" description="Tryptophan synthase beta chain-like PALP" evidence="4">
    <location>
        <begin position="35"/>
        <end position="310"/>
    </location>
</feature>
<dbReference type="Gene3D" id="3.40.50.1100">
    <property type="match status" value="2"/>
</dbReference>
<proteinExistence type="predicted"/>
<comment type="caution">
    <text evidence="5">The sequence shown here is derived from an EMBL/GenBank/DDBJ whole genome shotgun (WGS) entry which is preliminary data.</text>
</comment>
<evidence type="ECO:0000256" key="3">
    <source>
        <dbReference type="ARBA" id="ARBA00023239"/>
    </source>
</evidence>
<dbReference type="InterPro" id="IPR001926">
    <property type="entry name" value="TrpB-like_PALP"/>
</dbReference>
<dbReference type="InterPro" id="IPR050147">
    <property type="entry name" value="Ser/Thr_Dehydratase"/>
</dbReference>
<sequence length="330" mass="33769">MTLAPPTVGDVLAAQHRLAGHVVRTPASRYAELDRLVATAGAAGTRLVVKHENLQHTGAFKVRGALNLLATRTTTPAGVVGYSTGNHAQALAYAARRAGVRCTIVMPSAPNPLKERAVRALDAEVVLHGERLEDACEEATRIAATTGADLVSAADEPALVAGAATATLELLQQEPDLDDLVVPVGGGSGAAAACLVAAALAPHVRVVGVQSAASPAAHDSWRTGELCARPNRTRAEGLAVGRGFTLTQGVLRAHLHDFLLVTDDQISRAQQMYLTAARTVAEGAGAASLAAVAAHPERFAGRTVGVMCSGGNAGAGELRRALDHTCATAP</sequence>
<evidence type="ECO:0000313" key="6">
    <source>
        <dbReference type="Proteomes" id="UP001500956"/>
    </source>
</evidence>